<comment type="pathway">
    <text evidence="1 9">Cell wall biogenesis; peptidoglycan biosynthesis.</text>
</comment>
<feature type="active site" description="Proton donor/acceptor" evidence="9">
    <location>
        <position position="148"/>
    </location>
</feature>
<dbReference type="CDD" id="cd16913">
    <property type="entry name" value="YkuD_like"/>
    <property type="match status" value="1"/>
</dbReference>
<dbReference type="Proteomes" id="UP000243807">
    <property type="component" value="Chromosome"/>
</dbReference>
<comment type="similarity">
    <text evidence="2">Belongs to the YkuD family.</text>
</comment>
<dbReference type="GO" id="GO:0005576">
    <property type="term" value="C:extracellular region"/>
    <property type="evidence" value="ECO:0007669"/>
    <property type="project" value="TreeGrafter"/>
</dbReference>
<dbReference type="SUPFAM" id="SSF141523">
    <property type="entry name" value="L,D-transpeptidase catalytic domain-like"/>
    <property type="match status" value="1"/>
</dbReference>
<evidence type="ECO:0000256" key="7">
    <source>
        <dbReference type="ARBA" id="ARBA00022984"/>
    </source>
</evidence>
<dbReference type="STRING" id="1765967.BW247_07485"/>
<accession>A0A1P8UGI1</accession>
<dbReference type="GO" id="GO:0016757">
    <property type="term" value="F:glycosyltransferase activity"/>
    <property type="evidence" value="ECO:0007669"/>
    <property type="project" value="UniProtKB-KW"/>
</dbReference>
<reference evidence="12 13" key="1">
    <citation type="submission" date="2017-01" db="EMBL/GenBank/DDBJ databases">
        <title>Draft sequence of Acidihalobacter ferrooxidans strain DSM 14175 (strain V8).</title>
        <authorList>
            <person name="Khaleque H.N."/>
            <person name="Ramsay J.P."/>
            <person name="Murphy R.J.T."/>
            <person name="Kaksonen A.H."/>
            <person name="Boxall N.J."/>
            <person name="Watkin E.L.J."/>
        </authorList>
    </citation>
    <scope>NUCLEOTIDE SEQUENCE [LARGE SCALE GENOMIC DNA]</scope>
    <source>
        <strain evidence="12 13">V8</strain>
    </source>
</reference>
<dbReference type="KEGG" id="afy:BW247_07485"/>
<dbReference type="InterPro" id="IPR038063">
    <property type="entry name" value="Transpep_catalytic_dom"/>
</dbReference>
<evidence type="ECO:0000256" key="3">
    <source>
        <dbReference type="ARBA" id="ARBA00022676"/>
    </source>
</evidence>
<dbReference type="GO" id="GO:0071972">
    <property type="term" value="F:peptidoglycan L,D-transpeptidase activity"/>
    <property type="evidence" value="ECO:0007669"/>
    <property type="project" value="TreeGrafter"/>
</dbReference>
<dbReference type="InterPro" id="IPR050979">
    <property type="entry name" value="LD-transpeptidase"/>
</dbReference>
<evidence type="ECO:0000256" key="6">
    <source>
        <dbReference type="ARBA" id="ARBA00022960"/>
    </source>
</evidence>
<dbReference type="GO" id="GO:0018104">
    <property type="term" value="P:peptidoglycan-protein cross-linking"/>
    <property type="evidence" value="ECO:0007669"/>
    <property type="project" value="TreeGrafter"/>
</dbReference>
<keyword evidence="8 9" id="KW-0961">Cell wall biogenesis/degradation</keyword>
<evidence type="ECO:0000256" key="1">
    <source>
        <dbReference type="ARBA" id="ARBA00004752"/>
    </source>
</evidence>
<keyword evidence="3" id="KW-0328">Glycosyltransferase</keyword>
<dbReference type="RefSeq" id="WP_076836601.1">
    <property type="nucleotide sequence ID" value="NZ_CP019434.1"/>
</dbReference>
<dbReference type="Gene3D" id="2.40.440.10">
    <property type="entry name" value="L,D-transpeptidase catalytic domain-like"/>
    <property type="match status" value="1"/>
</dbReference>
<dbReference type="PANTHER" id="PTHR30582:SF24">
    <property type="entry name" value="L,D-TRANSPEPTIDASE ERFK_SRFK-RELATED"/>
    <property type="match status" value="1"/>
</dbReference>
<evidence type="ECO:0000256" key="10">
    <source>
        <dbReference type="SAM" id="MobiDB-lite"/>
    </source>
</evidence>
<dbReference type="Pfam" id="PF03734">
    <property type="entry name" value="YkuD"/>
    <property type="match status" value="1"/>
</dbReference>
<dbReference type="InterPro" id="IPR005490">
    <property type="entry name" value="LD_TPept_cat_dom"/>
</dbReference>
<evidence type="ECO:0000313" key="12">
    <source>
        <dbReference type="EMBL" id="APZ42953.1"/>
    </source>
</evidence>
<sequence length="219" mass="23752">MTARGNPPDRAGLKILAGDLARLYPERDDGRLAVVDVALQCLYFLVGGELRTTYAVSTATRGTGNRRDSYQTPLGVFCIAEKYGDNAQPGAVFKGRRLTGELAGILTDPADRARSDFVVTRILRLSGLQPGFNQGGEVDTYERYIYIHGTPEENRIGTPASQGCVRMRNADIVELYEQIPVDTLVCIVPGTGARYVVPEPESESGERVQQQAADGLSEG</sequence>
<evidence type="ECO:0000256" key="2">
    <source>
        <dbReference type="ARBA" id="ARBA00005992"/>
    </source>
</evidence>
<keyword evidence="6 9" id="KW-0133">Cell shape</keyword>
<evidence type="ECO:0000256" key="4">
    <source>
        <dbReference type="ARBA" id="ARBA00022679"/>
    </source>
</evidence>
<keyword evidence="5" id="KW-0378">Hydrolase</keyword>
<keyword evidence="7 9" id="KW-0573">Peptidoglycan synthesis</keyword>
<dbReference type="OrthoDB" id="9787225at2"/>
<dbReference type="EMBL" id="CP019434">
    <property type="protein sequence ID" value="APZ42953.1"/>
    <property type="molecule type" value="Genomic_DNA"/>
</dbReference>
<dbReference type="GO" id="GO:0008360">
    <property type="term" value="P:regulation of cell shape"/>
    <property type="evidence" value="ECO:0007669"/>
    <property type="project" value="UniProtKB-UniRule"/>
</dbReference>
<keyword evidence="13" id="KW-1185">Reference proteome</keyword>
<evidence type="ECO:0000259" key="11">
    <source>
        <dbReference type="PROSITE" id="PS52029"/>
    </source>
</evidence>
<keyword evidence="4" id="KW-0808">Transferase</keyword>
<proteinExistence type="inferred from homology"/>
<evidence type="ECO:0000256" key="5">
    <source>
        <dbReference type="ARBA" id="ARBA00022801"/>
    </source>
</evidence>
<feature type="region of interest" description="Disordered" evidence="10">
    <location>
        <begin position="197"/>
        <end position="219"/>
    </location>
</feature>
<dbReference type="PROSITE" id="PS52029">
    <property type="entry name" value="LD_TPASE"/>
    <property type="match status" value="1"/>
</dbReference>
<dbReference type="PANTHER" id="PTHR30582">
    <property type="entry name" value="L,D-TRANSPEPTIDASE"/>
    <property type="match status" value="1"/>
</dbReference>
<dbReference type="GO" id="GO:0071555">
    <property type="term" value="P:cell wall organization"/>
    <property type="evidence" value="ECO:0007669"/>
    <property type="project" value="UniProtKB-UniRule"/>
</dbReference>
<feature type="domain" description="L,D-TPase catalytic" evidence="11">
    <location>
        <begin position="31"/>
        <end position="188"/>
    </location>
</feature>
<gene>
    <name evidence="12" type="ORF">BW247_07485</name>
</gene>
<name>A0A1P8UGI1_9GAMM</name>
<protein>
    <recommendedName>
        <fullName evidence="11">L,D-TPase catalytic domain-containing protein</fullName>
    </recommendedName>
</protein>
<organism evidence="12 13">
    <name type="scientific">Acidihalobacter ferrooxydans</name>
    <dbReference type="NCBI Taxonomy" id="1765967"/>
    <lineage>
        <taxon>Bacteria</taxon>
        <taxon>Pseudomonadati</taxon>
        <taxon>Pseudomonadota</taxon>
        <taxon>Gammaproteobacteria</taxon>
        <taxon>Chromatiales</taxon>
        <taxon>Ectothiorhodospiraceae</taxon>
        <taxon>Acidihalobacter</taxon>
    </lineage>
</organism>
<evidence type="ECO:0000256" key="8">
    <source>
        <dbReference type="ARBA" id="ARBA00023316"/>
    </source>
</evidence>
<dbReference type="AlphaFoldDB" id="A0A1P8UGI1"/>
<evidence type="ECO:0000256" key="9">
    <source>
        <dbReference type="PROSITE-ProRule" id="PRU01373"/>
    </source>
</evidence>
<evidence type="ECO:0000313" key="13">
    <source>
        <dbReference type="Proteomes" id="UP000243807"/>
    </source>
</evidence>
<dbReference type="UniPathway" id="UPA00219"/>
<feature type="active site" description="Nucleophile" evidence="9">
    <location>
        <position position="164"/>
    </location>
</feature>